<dbReference type="GO" id="GO:0016020">
    <property type="term" value="C:membrane"/>
    <property type="evidence" value="ECO:0007669"/>
    <property type="project" value="UniProtKB-SubCell"/>
</dbReference>
<evidence type="ECO:0000256" key="11">
    <source>
        <dbReference type="SAM" id="Phobius"/>
    </source>
</evidence>
<keyword evidence="4" id="KW-0349">Heme</keyword>
<feature type="transmembrane region" description="Helical" evidence="11">
    <location>
        <begin position="213"/>
        <end position="233"/>
    </location>
</feature>
<evidence type="ECO:0000256" key="8">
    <source>
        <dbReference type="ARBA" id="ARBA00022989"/>
    </source>
</evidence>
<dbReference type="Gene3D" id="1.20.120.1770">
    <property type="match status" value="1"/>
</dbReference>
<evidence type="ECO:0000256" key="9">
    <source>
        <dbReference type="ARBA" id="ARBA00023004"/>
    </source>
</evidence>
<name>A0A914WCG7_9BILA</name>
<dbReference type="InterPro" id="IPR006593">
    <property type="entry name" value="Cyt_b561/ferric_Rdtase_TM"/>
</dbReference>
<evidence type="ECO:0000256" key="4">
    <source>
        <dbReference type="ARBA" id="ARBA00022617"/>
    </source>
</evidence>
<proteinExistence type="predicted"/>
<sequence length="270" mass="29545">MMTDIETSASLHQYGFMKNLSPQQHKRNVFFATFFAAQVSGLLMVVLIIVWAINGNNASGTHVGGIGPFLSFYYHPVLMTIGMVFLTGQGAMLFRVLTRVDRNILKIPHLLLMSTVTILTALGTYAIFVAQADVTPMRDLHDWVGLLTIILFGVQFIFGFLAKFYPGASPPLAQWYRPVHNFMGALVFVLACASALTGLALDGEKDFSTNGSISKAAGLFTICFAICVVVLVVNRDFARTSWTTSKSEERSPLLTNAVLTSSNRGYTAIE</sequence>
<evidence type="ECO:0000256" key="3">
    <source>
        <dbReference type="ARBA" id="ARBA00022448"/>
    </source>
</evidence>
<dbReference type="GO" id="GO:0016491">
    <property type="term" value="F:oxidoreductase activity"/>
    <property type="evidence" value="ECO:0007669"/>
    <property type="project" value="InterPro"/>
</dbReference>
<protein>
    <submittedName>
        <fullName evidence="14">Cytochrome b561 domain-containing protein</fullName>
    </submittedName>
</protein>
<keyword evidence="5 11" id="KW-0812">Transmembrane</keyword>
<feature type="domain" description="Cytochrome b561" evidence="12">
    <location>
        <begin position="36"/>
        <end position="233"/>
    </location>
</feature>
<comment type="subcellular location">
    <subcellularLocation>
        <location evidence="2">Membrane</location>
        <topology evidence="2">Multi-pass membrane protein</topology>
    </subcellularLocation>
</comment>
<keyword evidence="6" id="KW-0479">Metal-binding</keyword>
<keyword evidence="7" id="KW-0249">Electron transport</keyword>
<feature type="transmembrane region" description="Helical" evidence="11">
    <location>
        <begin position="143"/>
        <end position="162"/>
    </location>
</feature>
<dbReference type="AlphaFoldDB" id="A0A914WCG7"/>
<evidence type="ECO:0000256" key="7">
    <source>
        <dbReference type="ARBA" id="ARBA00022982"/>
    </source>
</evidence>
<keyword evidence="13" id="KW-1185">Reference proteome</keyword>
<dbReference type="GO" id="GO:0046872">
    <property type="term" value="F:metal ion binding"/>
    <property type="evidence" value="ECO:0007669"/>
    <property type="project" value="UniProtKB-KW"/>
</dbReference>
<dbReference type="PANTHER" id="PTHR10106">
    <property type="entry name" value="CYTOCHROME B561-RELATED"/>
    <property type="match status" value="1"/>
</dbReference>
<keyword evidence="8 11" id="KW-1133">Transmembrane helix</keyword>
<comment type="cofactor">
    <cofactor evidence="1">
        <name>heme b</name>
        <dbReference type="ChEBI" id="CHEBI:60344"/>
    </cofactor>
</comment>
<reference evidence="14" key="1">
    <citation type="submission" date="2022-11" db="UniProtKB">
        <authorList>
            <consortium name="WormBaseParasite"/>
        </authorList>
    </citation>
    <scope>IDENTIFICATION</scope>
</reference>
<evidence type="ECO:0000256" key="5">
    <source>
        <dbReference type="ARBA" id="ARBA00022692"/>
    </source>
</evidence>
<feature type="transmembrane region" description="Helical" evidence="11">
    <location>
        <begin position="73"/>
        <end position="98"/>
    </location>
</feature>
<keyword evidence="9" id="KW-0408">Iron</keyword>
<dbReference type="PROSITE" id="PS50939">
    <property type="entry name" value="CYTOCHROME_B561"/>
    <property type="match status" value="1"/>
</dbReference>
<keyword evidence="10 11" id="KW-0472">Membrane</keyword>
<feature type="transmembrane region" description="Helical" evidence="11">
    <location>
        <begin position="110"/>
        <end position="131"/>
    </location>
</feature>
<evidence type="ECO:0000256" key="10">
    <source>
        <dbReference type="ARBA" id="ARBA00023136"/>
    </source>
</evidence>
<feature type="transmembrane region" description="Helical" evidence="11">
    <location>
        <begin position="29"/>
        <end position="53"/>
    </location>
</feature>
<dbReference type="WBParaSite" id="PSAMB.scaffold361size54505.g4952.t1">
    <property type="protein sequence ID" value="PSAMB.scaffold361size54505.g4952.t1"/>
    <property type="gene ID" value="PSAMB.scaffold361size54505.g4952"/>
</dbReference>
<evidence type="ECO:0000259" key="12">
    <source>
        <dbReference type="PROSITE" id="PS50939"/>
    </source>
</evidence>
<organism evidence="13 14">
    <name type="scientific">Plectus sambesii</name>
    <dbReference type="NCBI Taxonomy" id="2011161"/>
    <lineage>
        <taxon>Eukaryota</taxon>
        <taxon>Metazoa</taxon>
        <taxon>Ecdysozoa</taxon>
        <taxon>Nematoda</taxon>
        <taxon>Chromadorea</taxon>
        <taxon>Plectida</taxon>
        <taxon>Plectina</taxon>
        <taxon>Plectoidea</taxon>
        <taxon>Plectidae</taxon>
        <taxon>Plectus</taxon>
    </lineage>
</organism>
<dbReference type="SMART" id="SM00665">
    <property type="entry name" value="B561"/>
    <property type="match status" value="1"/>
</dbReference>
<dbReference type="Proteomes" id="UP000887566">
    <property type="component" value="Unplaced"/>
</dbReference>
<evidence type="ECO:0000256" key="2">
    <source>
        <dbReference type="ARBA" id="ARBA00004141"/>
    </source>
</evidence>
<dbReference type="Pfam" id="PF03188">
    <property type="entry name" value="Cytochrom_B561"/>
    <property type="match status" value="1"/>
</dbReference>
<dbReference type="InterPro" id="IPR043205">
    <property type="entry name" value="CYB561/CYBRD1-like"/>
</dbReference>
<keyword evidence="3" id="KW-0813">Transport</keyword>
<feature type="transmembrane region" description="Helical" evidence="11">
    <location>
        <begin position="182"/>
        <end position="201"/>
    </location>
</feature>
<evidence type="ECO:0000313" key="13">
    <source>
        <dbReference type="Proteomes" id="UP000887566"/>
    </source>
</evidence>
<evidence type="ECO:0000256" key="1">
    <source>
        <dbReference type="ARBA" id="ARBA00001970"/>
    </source>
</evidence>
<evidence type="ECO:0000256" key="6">
    <source>
        <dbReference type="ARBA" id="ARBA00022723"/>
    </source>
</evidence>
<evidence type="ECO:0000313" key="14">
    <source>
        <dbReference type="WBParaSite" id="PSAMB.scaffold361size54505.g4952.t1"/>
    </source>
</evidence>
<accession>A0A914WCG7</accession>
<dbReference type="PANTHER" id="PTHR10106:SF0">
    <property type="entry name" value="LD36721P"/>
    <property type="match status" value="1"/>
</dbReference>